<organism evidence="5 6">
    <name type="scientific">Plenodomus tracheiphilus IPT5</name>
    <dbReference type="NCBI Taxonomy" id="1408161"/>
    <lineage>
        <taxon>Eukaryota</taxon>
        <taxon>Fungi</taxon>
        <taxon>Dikarya</taxon>
        <taxon>Ascomycota</taxon>
        <taxon>Pezizomycotina</taxon>
        <taxon>Dothideomycetes</taxon>
        <taxon>Pleosporomycetidae</taxon>
        <taxon>Pleosporales</taxon>
        <taxon>Pleosporineae</taxon>
        <taxon>Leptosphaeriaceae</taxon>
        <taxon>Plenodomus</taxon>
    </lineage>
</organism>
<keyword evidence="2" id="KW-0227">DNA damage</keyword>
<feature type="region of interest" description="Disordered" evidence="4">
    <location>
        <begin position="191"/>
        <end position="215"/>
    </location>
</feature>
<dbReference type="EMBL" id="MU006327">
    <property type="protein sequence ID" value="KAF2847245.1"/>
    <property type="molecule type" value="Genomic_DNA"/>
</dbReference>
<name>A0A6A7AYM7_9PLEO</name>
<feature type="region of interest" description="Disordered" evidence="4">
    <location>
        <begin position="247"/>
        <end position="267"/>
    </location>
</feature>
<evidence type="ECO:0000256" key="2">
    <source>
        <dbReference type="ARBA" id="ARBA00022763"/>
    </source>
</evidence>
<keyword evidence="6" id="KW-1185">Reference proteome</keyword>
<keyword evidence="3" id="KW-0234">DNA repair</keyword>
<feature type="compositionally biased region" description="Basic and acidic residues" evidence="4">
    <location>
        <begin position="247"/>
        <end position="258"/>
    </location>
</feature>
<proteinExistence type="inferred from homology"/>
<dbReference type="GO" id="GO:0034974">
    <property type="term" value="C:Swi5-Swi2 complex"/>
    <property type="evidence" value="ECO:0007669"/>
    <property type="project" value="TreeGrafter"/>
</dbReference>
<dbReference type="PANTHER" id="PTHR28529">
    <property type="entry name" value="DNA REPAIR PROTEIN SWI5 HOMOLOG"/>
    <property type="match status" value="1"/>
</dbReference>
<protein>
    <submittedName>
        <fullName evidence="5">Swi5-domain-containing protein</fullName>
    </submittedName>
</protein>
<dbReference type="OrthoDB" id="255837at2759"/>
<dbReference type="AlphaFoldDB" id="A0A6A7AYM7"/>
<dbReference type="PANTHER" id="PTHR28529:SF2">
    <property type="entry name" value="DNA REPAIR PROTEIN SWI5 HOMOLOG"/>
    <property type="match status" value="1"/>
</dbReference>
<evidence type="ECO:0000256" key="1">
    <source>
        <dbReference type="ARBA" id="ARBA00008060"/>
    </source>
</evidence>
<evidence type="ECO:0000256" key="4">
    <source>
        <dbReference type="SAM" id="MobiDB-lite"/>
    </source>
</evidence>
<evidence type="ECO:0000313" key="5">
    <source>
        <dbReference type="EMBL" id="KAF2847245.1"/>
    </source>
</evidence>
<dbReference type="GO" id="GO:0010772">
    <property type="term" value="P:meiotic DNA recombinase assembly involved in reciprocal meiotic recombination"/>
    <property type="evidence" value="ECO:0007669"/>
    <property type="project" value="TreeGrafter"/>
</dbReference>
<evidence type="ECO:0000256" key="3">
    <source>
        <dbReference type="ARBA" id="ARBA00023204"/>
    </source>
</evidence>
<sequence>MAVDDGRTEVRDSEDEPMTSSPIGVAGSDADKLSATGPVPLQDRQDALPEANGSHQARAQGLADTAPDSAEALGVDRCNASFNVDELLADPSEPHGIVPSRRQGHTNEASDGIALSETVFAFLPPDTSAKNMTLPPHTPEENQTPHNPGLTSQMLCAAAAGRGDSNDHSNLASKAELVTYDVADVVDCSPTSNPKEQVGDAKVLTSRTNSGPVGEQTPLAIYEERDPGSIGAPSIVKVLLKRGDEVDHTNNDFHREPAMKPSPQDLEKKRYASSDAVDDIMNDYNAVPNETNLSMSNATKSASESMDSKGTSGIESMPTMSATFRLQRGTPGETNETQAILDASETLTQSYGADTCLENCNRYREGQNLSATILEPLISQTTTESTSNWGSSKEQPRAKDAVGGSYVLHGKVTTSSVHKSKEATLPAPAVLTSQLKHASLQPAGPSIICPPPPKSPQEVTLAALKTEKTALLASLAALPAIQVLIEESESSEVEANDANDGPTEADIMAAANKIVKEHIKLLHEYNELKDMGQGLMGLIADQRGVRIVEVQDEFGIEGKD</sequence>
<evidence type="ECO:0000313" key="6">
    <source>
        <dbReference type="Proteomes" id="UP000799423"/>
    </source>
</evidence>
<dbReference type="Proteomes" id="UP000799423">
    <property type="component" value="Unassembled WGS sequence"/>
</dbReference>
<gene>
    <name evidence="5" type="ORF">T440DRAFT_210802</name>
</gene>
<comment type="similarity">
    <text evidence="1">Belongs to the SWI5/SAE3 family.</text>
</comment>
<dbReference type="GO" id="GO:0032798">
    <property type="term" value="C:Swi5-Sfr1 complex"/>
    <property type="evidence" value="ECO:0007669"/>
    <property type="project" value="TreeGrafter"/>
</dbReference>
<accession>A0A6A7AYM7</accession>
<reference evidence="5" key="1">
    <citation type="submission" date="2020-01" db="EMBL/GenBank/DDBJ databases">
        <authorList>
            <consortium name="DOE Joint Genome Institute"/>
            <person name="Haridas S."/>
            <person name="Albert R."/>
            <person name="Binder M."/>
            <person name="Bloem J."/>
            <person name="Labutti K."/>
            <person name="Salamov A."/>
            <person name="Andreopoulos B."/>
            <person name="Baker S.E."/>
            <person name="Barry K."/>
            <person name="Bills G."/>
            <person name="Bluhm B.H."/>
            <person name="Cannon C."/>
            <person name="Castanera R."/>
            <person name="Culley D.E."/>
            <person name="Daum C."/>
            <person name="Ezra D."/>
            <person name="Gonzalez J.B."/>
            <person name="Henrissat B."/>
            <person name="Kuo A."/>
            <person name="Liang C."/>
            <person name="Lipzen A."/>
            <person name="Lutzoni F."/>
            <person name="Magnuson J."/>
            <person name="Mondo S."/>
            <person name="Nolan M."/>
            <person name="Ohm R."/>
            <person name="Pangilinan J."/>
            <person name="Park H.-J."/>
            <person name="Ramirez L."/>
            <person name="Alfaro M."/>
            <person name="Sun H."/>
            <person name="Tritt A."/>
            <person name="Yoshinaga Y."/>
            <person name="Zwiers L.-H."/>
            <person name="Turgeon B.G."/>
            <person name="Goodwin S.B."/>
            <person name="Spatafora J.W."/>
            <person name="Crous P.W."/>
            <person name="Grigoriev I.V."/>
        </authorList>
    </citation>
    <scope>NUCLEOTIDE SEQUENCE</scope>
    <source>
        <strain evidence="5">IPT5</strain>
    </source>
</reference>
<dbReference type="InterPro" id="IPR010760">
    <property type="entry name" value="DNA-repair_Swi5"/>
</dbReference>
<dbReference type="Gene3D" id="1.20.5.170">
    <property type="match status" value="1"/>
</dbReference>
<feature type="region of interest" description="Disordered" evidence="4">
    <location>
        <begin position="1"/>
        <end position="67"/>
    </location>
</feature>
<feature type="compositionally biased region" description="Basic and acidic residues" evidence="4">
    <location>
        <begin position="1"/>
        <end position="11"/>
    </location>
</feature>
<dbReference type="GO" id="GO:0000709">
    <property type="term" value="P:meiotic joint molecule formation"/>
    <property type="evidence" value="ECO:0007669"/>
    <property type="project" value="TreeGrafter"/>
</dbReference>
<dbReference type="Pfam" id="PF07061">
    <property type="entry name" value="Swi5"/>
    <property type="match status" value="1"/>
</dbReference>